<organism evidence="2 3">
    <name type="scientific">Aspergillus sydowii CBS 593.65</name>
    <dbReference type="NCBI Taxonomy" id="1036612"/>
    <lineage>
        <taxon>Eukaryota</taxon>
        <taxon>Fungi</taxon>
        <taxon>Dikarya</taxon>
        <taxon>Ascomycota</taxon>
        <taxon>Pezizomycotina</taxon>
        <taxon>Eurotiomycetes</taxon>
        <taxon>Eurotiomycetidae</taxon>
        <taxon>Eurotiales</taxon>
        <taxon>Aspergillaceae</taxon>
        <taxon>Aspergillus</taxon>
        <taxon>Aspergillus subgen. Nidulantes</taxon>
    </lineage>
</organism>
<name>A0A1L9TR35_9EURO</name>
<dbReference type="AlphaFoldDB" id="A0A1L9TR35"/>
<proteinExistence type="predicted"/>
<dbReference type="Proteomes" id="UP000184356">
    <property type="component" value="Unassembled WGS sequence"/>
</dbReference>
<dbReference type="VEuPathDB" id="FungiDB:ASPSYDRAFT_142898"/>
<accession>A0A1L9TR35</accession>
<evidence type="ECO:0000256" key="1">
    <source>
        <dbReference type="SAM" id="MobiDB-lite"/>
    </source>
</evidence>
<dbReference type="STRING" id="1036612.A0A1L9TR35"/>
<dbReference type="OrthoDB" id="5378435at2759"/>
<dbReference type="RefSeq" id="XP_040705698.1">
    <property type="nucleotide sequence ID" value="XM_040841281.1"/>
</dbReference>
<dbReference type="EMBL" id="KV878583">
    <property type="protein sequence ID" value="OJJ61892.1"/>
    <property type="molecule type" value="Genomic_DNA"/>
</dbReference>
<feature type="region of interest" description="Disordered" evidence="1">
    <location>
        <begin position="43"/>
        <end position="66"/>
    </location>
</feature>
<feature type="compositionally biased region" description="Low complexity" evidence="1">
    <location>
        <begin position="333"/>
        <end position="350"/>
    </location>
</feature>
<feature type="region of interest" description="Disordered" evidence="1">
    <location>
        <begin position="231"/>
        <end position="363"/>
    </location>
</feature>
<protein>
    <submittedName>
        <fullName evidence="2">Uncharacterized protein</fullName>
    </submittedName>
</protein>
<keyword evidence="3" id="KW-1185">Reference proteome</keyword>
<feature type="compositionally biased region" description="Acidic residues" evidence="1">
    <location>
        <begin position="318"/>
        <end position="332"/>
    </location>
</feature>
<evidence type="ECO:0000313" key="2">
    <source>
        <dbReference type="EMBL" id="OJJ61892.1"/>
    </source>
</evidence>
<gene>
    <name evidence="2" type="ORF">ASPSYDRAFT_142898</name>
</gene>
<evidence type="ECO:0000313" key="3">
    <source>
        <dbReference type="Proteomes" id="UP000184356"/>
    </source>
</evidence>
<reference evidence="3" key="1">
    <citation type="journal article" date="2017" name="Genome Biol.">
        <title>Comparative genomics reveals high biological diversity and specific adaptations in the industrially and medically important fungal genus Aspergillus.</title>
        <authorList>
            <person name="de Vries R.P."/>
            <person name="Riley R."/>
            <person name="Wiebenga A."/>
            <person name="Aguilar-Osorio G."/>
            <person name="Amillis S."/>
            <person name="Uchima C.A."/>
            <person name="Anderluh G."/>
            <person name="Asadollahi M."/>
            <person name="Askin M."/>
            <person name="Barry K."/>
            <person name="Battaglia E."/>
            <person name="Bayram O."/>
            <person name="Benocci T."/>
            <person name="Braus-Stromeyer S.A."/>
            <person name="Caldana C."/>
            <person name="Canovas D."/>
            <person name="Cerqueira G.C."/>
            <person name="Chen F."/>
            <person name="Chen W."/>
            <person name="Choi C."/>
            <person name="Clum A."/>
            <person name="Dos Santos R.A."/>
            <person name="Damasio A.R."/>
            <person name="Diallinas G."/>
            <person name="Emri T."/>
            <person name="Fekete E."/>
            <person name="Flipphi M."/>
            <person name="Freyberg S."/>
            <person name="Gallo A."/>
            <person name="Gournas C."/>
            <person name="Habgood R."/>
            <person name="Hainaut M."/>
            <person name="Harispe M.L."/>
            <person name="Henrissat B."/>
            <person name="Hilden K.S."/>
            <person name="Hope R."/>
            <person name="Hossain A."/>
            <person name="Karabika E."/>
            <person name="Karaffa L."/>
            <person name="Karanyi Z."/>
            <person name="Krasevec N."/>
            <person name="Kuo A."/>
            <person name="Kusch H."/>
            <person name="LaButti K."/>
            <person name="Lagendijk E.L."/>
            <person name="Lapidus A."/>
            <person name="Levasseur A."/>
            <person name="Lindquist E."/>
            <person name="Lipzen A."/>
            <person name="Logrieco A.F."/>
            <person name="MacCabe A."/>
            <person name="Maekelae M.R."/>
            <person name="Malavazi I."/>
            <person name="Melin P."/>
            <person name="Meyer V."/>
            <person name="Mielnichuk N."/>
            <person name="Miskei M."/>
            <person name="Molnar A.P."/>
            <person name="Mule G."/>
            <person name="Ngan C.Y."/>
            <person name="Orejas M."/>
            <person name="Orosz E."/>
            <person name="Ouedraogo J.P."/>
            <person name="Overkamp K.M."/>
            <person name="Park H.-S."/>
            <person name="Perrone G."/>
            <person name="Piumi F."/>
            <person name="Punt P.J."/>
            <person name="Ram A.F."/>
            <person name="Ramon A."/>
            <person name="Rauscher S."/>
            <person name="Record E."/>
            <person name="Riano-Pachon D.M."/>
            <person name="Robert V."/>
            <person name="Roehrig J."/>
            <person name="Ruller R."/>
            <person name="Salamov A."/>
            <person name="Salih N.S."/>
            <person name="Samson R.A."/>
            <person name="Sandor E."/>
            <person name="Sanguinetti M."/>
            <person name="Schuetze T."/>
            <person name="Sepcic K."/>
            <person name="Shelest E."/>
            <person name="Sherlock G."/>
            <person name="Sophianopoulou V."/>
            <person name="Squina F.M."/>
            <person name="Sun H."/>
            <person name="Susca A."/>
            <person name="Todd R.B."/>
            <person name="Tsang A."/>
            <person name="Unkles S.E."/>
            <person name="van de Wiele N."/>
            <person name="van Rossen-Uffink D."/>
            <person name="Oliveira J.V."/>
            <person name="Vesth T.C."/>
            <person name="Visser J."/>
            <person name="Yu J.-H."/>
            <person name="Zhou M."/>
            <person name="Andersen M.R."/>
            <person name="Archer D.B."/>
            <person name="Baker S.E."/>
            <person name="Benoit I."/>
            <person name="Brakhage A.A."/>
            <person name="Braus G.H."/>
            <person name="Fischer R."/>
            <person name="Frisvad J.C."/>
            <person name="Goldman G.H."/>
            <person name="Houbraken J."/>
            <person name="Oakley B."/>
            <person name="Pocsi I."/>
            <person name="Scazzocchio C."/>
            <person name="Seiboth B."/>
            <person name="vanKuyk P.A."/>
            <person name="Wortman J."/>
            <person name="Dyer P.S."/>
            <person name="Grigoriev I.V."/>
        </authorList>
    </citation>
    <scope>NUCLEOTIDE SEQUENCE [LARGE SCALE GENOMIC DNA]</scope>
    <source>
        <strain evidence="3">CBS 593.65</strain>
    </source>
</reference>
<sequence>MNYYSQPGAAFAGSQWAQDNRPCVPPTTLQDFIYAFPKPRLSGRITKPRSAGNSPSSAGRRRTTTMHSSPIYRQLPNQDYQASLNAALLKSAIQRGRRSRPMSWHPASRQPEYPAPSHYDPSTMTMNTFNFPVTQVCPQPQQPMSGAFNDETAMLQSFASTEFPTSQQMTLPTAESQLPFLQDTSFLQVNNPQADGTFFDGSHPGLSTLAPPISNDWPFDMVSINQSVPSVEVPPSNYGSVSSGRLTEPATPDFLPIQQFSDDADPQSMPALEKPDSEDELVGMGLYNNPDSFIDEPLQGRNGKGLKLEETFTPSSDNEADNEADYDDDDQQDLNQDCTSQTQQQQQQSSHHNASKQPTKPAESMMQKSFFFDDDFGQPSMGEYRSSFNFAAPSCINYGYGWI</sequence>
<dbReference type="GeneID" id="63757354"/>